<gene>
    <name evidence="3" type="ORF">PISL3812_08517</name>
</gene>
<evidence type="ECO:0008006" key="5">
    <source>
        <dbReference type="Google" id="ProtNLM"/>
    </source>
</evidence>
<dbReference type="InterPro" id="IPR005152">
    <property type="entry name" value="Lipase_secreted"/>
</dbReference>
<feature type="signal peptide" evidence="2">
    <location>
        <begin position="1"/>
        <end position="19"/>
    </location>
</feature>
<dbReference type="PANTHER" id="PTHR34853:SF5">
    <property type="entry name" value="LIP-DOMAIN-CONTAINING PROTEIN-RELATED"/>
    <property type="match status" value="1"/>
</dbReference>
<keyword evidence="1" id="KW-0378">Hydrolase</keyword>
<sequence length="451" mass="47385">MALQSLIVAFLGLAASAWSLPTEVLRRATPSQPTEDPFYTPPAGYESSAPGTILASRAPPGGIAAFSIAPLHVDSAWQILYRTTDSFGEATSSVTTILVPKNADFTKLLSYQVAEDASNPNCAPSYAFQLGAATDGALGLMMPQLELLLIETVLAQGWVVAVPDHLGPKATFLANNLSGHAVLDNIRAALASTKFTNISSDATVAMWGYSGGSLASGFAAELQPSYAPELNIVGAALGGTVPQILPVINATNKGLFTGLIPSGIMGLANQYPEIENVINEYLLPSKKADFEKARSQCLVGDITTYLGKDIYSYVTNSSFLTEPAVTKVLNENKMGHNAPKIPLLVYKSSNDEISAVNYTDSLVSQYCAAGTSVEYKKDYLSEHGTMAVIGAPDAILWLEDRMRGVPVDTGCSTSSAFTSLSDPSTLAVLGEVLVNALLDLLGAPPGPIMIG</sequence>
<keyword evidence="4" id="KW-1185">Reference proteome</keyword>
<evidence type="ECO:0000313" key="4">
    <source>
        <dbReference type="Proteomes" id="UP000054383"/>
    </source>
</evidence>
<dbReference type="OMA" id="SAWAAEM"/>
<dbReference type="GO" id="GO:0004806">
    <property type="term" value="F:triacylglycerol lipase activity"/>
    <property type="evidence" value="ECO:0007669"/>
    <property type="project" value="UniProtKB-UniRule"/>
</dbReference>
<dbReference type="Gene3D" id="3.40.50.1820">
    <property type="entry name" value="alpha/beta hydrolase"/>
    <property type="match status" value="1"/>
</dbReference>
<evidence type="ECO:0000256" key="1">
    <source>
        <dbReference type="ARBA" id="ARBA00022801"/>
    </source>
</evidence>
<proteinExistence type="inferred from homology"/>
<dbReference type="AlphaFoldDB" id="A0A0U1M7D6"/>
<feature type="chain" id="PRO_5013435107" description="Secretory lipase-domain-containing protein" evidence="2">
    <location>
        <begin position="20"/>
        <end position="451"/>
    </location>
</feature>
<dbReference type="InterPro" id="IPR029058">
    <property type="entry name" value="AB_hydrolase_fold"/>
</dbReference>
<dbReference type="Pfam" id="PF03583">
    <property type="entry name" value="LIP"/>
    <property type="match status" value="1"/>
</dbReference>
<dbReference type="PIRSF" id="PIRSF029171">
    <property type="entry name" value="Esterase_LipA"/>
    <property type="match status" value="1"/>
</dbReference>
<dbReference type="GO" id="GO:0016042">
    <property type="term" value="P:lipid catabolic process"/>
    <property type="evidence" value="ECO:0007669"/>
    <property type="project" value="UniProtKB-UniRule"/>
</dbReference>
<protein>
    <recommendedName>
        <fullName evidence="5">Secretory lipase-domain-containing protein</fullName>
    </recommendedName>
</protein>
<keyword evidence="2" id="KW-0732">Signal</keyword>
<organism evidence="3 4">
    <name type="scientific">Talaromyces islandicus</name>
    <name type="common">Penicillium islandicum</name>
    <dbReference type="NCBI Taxonomy" id="28573"/>
    <lineage>
        <taxon>Eukaryota</taxon>
        <taxon>Fungi</taxon>
        <taxon>Dikarya</taxon>
        <taxon>Ascomycota</taxon>
        <taxon>Pezizomycotina</taxon>
        <taxon>Eurotiomycetes</taxon>
        <taxon>Eurotiomycetidae</taxon>
        <taxon>Eurotiales</taxon>
        <taxon>Trichocomaceae</taxon>
        <taxon>Talaromyces</taxon>
        <taxon>Talaromyces sect. Islandici</taxon>
    </lineage>
</organism>
<dbReference type="EMBL" id="CVMT01000009">
    <property type="protein sequence ID" value="CRG91468.1"/>
    <property type="molecule type" value="Genomic_DNA"/>
</dbReference>
<accession>A0A0U1M7D6</accession>
<comment type="similarity">
    <text evidence="2">Belongs to the AB hydrolase superfamily. Lipase family.</text>
</comment>
<name>A0A0U1M7D6_TALIS</name>
<evidence type="ECO:0000313" key="3">
    <source>
        <dbReference type="EMBL" id="CRG91468.1"/>
    </source>
</evidence>
<dbReference type="Gene3D" id="1.10.260.130">
    <property type="match status" value="1"/>
</dbReference>
<dbReference type="PANTHER" id="PTHR34853">
    <property type="match status" value="1"/>
</dbReference>
<dbReference type="SUPFAM" id="SSF53474">
    <property type="entry name" value="alpha/beta-Hydrolases"/>
    <property type="match status" value="1"/>
</dbReference>
<dbReference type="OrthoDB" id="2373480at2759"/>
<dbReference type="Proteomes" id="UP000054383">
    <property type="component" value="Unassembled WGS sequence"/>
</dbReference>
<reference evidence="3 4" key="1">
    <citation type="submission" date="2015-04" db="EMBL/GenBank/DDBJ databases">
        <authorList>
            <person name="Syromyatnikov M.Y."/>
            <person name="Popov V.N."/>
        </authorList>
    </citation>
    <scope>NUCLEOTIDE SEQUENCE [LARGE SCALE GENOMIC DNA]</scope>
    <source>
        <strain evidence="3">WF-38-12</strain>
    </source>
</reference>
<evidence type="ECO:0000256" key="2">
    <source>
        <dbReference type="PIRNR" id="PIRNR029171"/>
    </source>
</evidence>